<organism evidence="1 2">
    <name type="scientific">Gigaspora margarita</name>
    <dbReference type="NCBI Taxonomy" id="4874"/>
    <lineage>
        <taxon>Eukaryota</taxon>
        <taxon>Fungi</taxon>
        <taxon>Fungi incertae sedis</taxon>
        <taxon>Mucoromycota</taxon>
        <taxon>Glomeromycotina</taxon>
        <taxon>Glomeromycetes</taxon>
        <taxon>Diversisporales</taxon>
        <taxon>Gigasporaceae</taxon>
        <taxon>Gigaspora</taxon>
    </lineage>
</organism>
<feature type="non-terminal residue" evidence="1">
    <location>
        <position position="169"/>
    </location>
</feature>
<dbReference type="EMBL" id="CAJVQB010026914">
    <property type="protein sequence ID" value="CAG8809507.1"/>
    <property type="molecule type" value="Genomic_DNA"/>
</dbReference>
<protein>
    <submittedName>
        <fullName evidence="1">241_t:CDS:1</fullName>
    </submittedName>
</protein>
<comment type="caution">
    <text evidence="1">The sequence shown here is derived from an EMBL/GenBank/DDBJ whole genome shotgun (WGS) entry which is preliminary data.</text>
</comment>
<gene>
    <name evidence="1" type="ORF">GMARGA_LOCUS24903</name>
</gene>
<reference evidence="1 2" key="1">
    <citation type="submission" date="2021-06" db="EMBL/GenBank/DDBJ databases">
        <authorList>
            <person name="Kallberg Y."/>
            <person name="Tangrot J."/>
            <person name="Rosling A."/>
        </authorList>
    </citation>
    <scope>NUCLEOTIDE SEQUENCE [LARGE SCALE GENOMIC DNA]</scope>
    <source>
        <strain evidence="1 2">120-4 pot B 10/14</strain>
    </source>
</reference>
<keyword evidence="2" id="KW-1185">Reference proteome</keyword>
<name>A0ABN7VZW0_GIGMA</name>
<dbReference type="Proteomes" id="UP000789901">
    <property type="component" value="Unassembled WGS sequence"/>
</dbReference>
<accession>A0ABN7VZW0</accession>
<evidence type="ECO:0000313" key="1">
    <source>
        <dbReference type="EMBL" id="CAG8809507.1"/>
    </source>
</evidence>
<evidence type="ECO:0000313" key="2">
    <source>
        <dbReference type="Proteomes" id="UP000789901"/>
    </source>
</evidence>
<proteinExistence type="predicted"/>
<sequence length="169" mass="18580">MSLGLSIIEVRAQDKSCQLAMCVMAGGSVAVSVGDGSSAASGEVQSYVVSKCPGATNILLNVTEEMECGDNSLLSVCKIGIDPNYPFNTPTPTNIPAPQMNPNSPQSNNCSYGSTCINNYRSQANQIDARFYFLEDLDNEDELNDFIQYLEDEKDYYRKEIAQKHFYDT</sequence>